<feature type="transmembrane region" description="Helical" evidence="1">
    <location>
        <begin position="34"/>
        <end position="51"/>
    </location>
</feature>
<organism evidence="3 4">
    <name type="scientific">Dyadobacter psychrotolerans</name>
    <dbReference type="NCBI Taxonomy" id="2541721"/>
    <lineage>
        <taxon>Bacteria</taxon>
        <taxon>Pseudomonadati</taxon>
        <taxon>Bacteroidota</taxon>
        <taxon>Cytophagia</taxon>
        <taxon>Cytophagales</taxon>
        <taxon>Spirosomataceae</taxon>
        <taxon>Dyadobacter</taxon>
    </lineage>
</organism>
<dbReference type="RefSeq" id="WP_131955759.1">
    <property type="nucleotide sequence ID" value="NZ_SMFL01000001.1"/>
</dbReference>
<dbReference type="OrthoDB" id="1522859at2"/>
<comment type="caution">
    <text evidence="3">The sequence shown here is derived from an EMBL/GenBank/DDBJ whole genome shotgun (WGS) entry which is preliminary data.</text>
</comment>
<dbReference type="InterPro" id="IPR052173">
    <property type="entry name" value="Beta-lactam_resp_regulator"/>
</dbReference>
<evidence type="ECO:0000313" key="4">
    <source>
        <dbReference type="Proteomes" id="UP000294850"/>
    </source>
</evidence>
<dbReference type="Proteomes" id="UP000294850">
    <property type="component" value="Unassembled WGS sequence"/>
</dbReference>
<dbReference type="AlphaFoldDB" id="A0A4V2Z4V0"/>
<feature type="transmembrane region" description="Helical" evidence="1">
    <location>
        <begin position="98"/>
        <end position="116"/>
    </location>
</feature>
<reference evidence="3 4" key="1">
    <citation type="submission" date="2019-03" db="EMBL/GenBank/DDBJ databases">
        <title>Dyadobacter AR-3-6 sp. nov., isolated from arctic soil.</title>
        <authorList>
            <person name="Chaudhary D.K."/>
        </authorList>
    </citation>
    <scope>NUCLEOTIDE SEQUENCE [LARGE SCALE GENOMIC DNA]</scope>
    <source>
        <strain evidence="3 4">AR-3-6</strain>
    </source>
</reference>
<proteinExistence type="predicted"/>
<accession>A0A4V2Z4V0</accession>
<evidence type="ECO:0000256" key="1">
    <source>
        <dbReference type="SAM" id="Phobius"/>
    </source>
</evidence>
<dbReference type="PANTHER" id="PTHR34978:SF3">
    <property type="entry name" value="SLR0241 PROTEIN"/>
    <property type="match status" value="1"/>
</dbReference>
<dbReference type="CDD" id="cd07341">
    <property type="entry name" value="M56_BlaR1_MecR1_like"/>
    <property type="match status" value="1"/>
</dbReference>
<evidence type="ECO:0000259" key="2">
    <source>
        <dbReference type="Pfam" id="PF05569"/>
    </source>
</evidence>
<feature type="domain" description="Peptidase M56" evidence="2">
    <location>
        <begin position="168"/>
        <end position="263"/>
    </location>
</feature>
<keyword evidence="1" id="KW-1133">Transmembrane helix</keyword>
<dbReference type="EMBL" id="SMFL01000001">
    <property type="protein sequence ID" value="TDE18138.1"/>
    <property type="molecule type" value="Genomic_DNA"/>
</dbReference>
<name>A0A4V2Z4V0_9BACT</name>
<keyword evidence="1" id="KW-0472">Membrane</keyword>
<dbReference type="PANTHER" id="PTHR34978">
    <property type="entry name" value="POSSIBLE SENSOR-TRANSDUCER PROTEIN BLAR"/>
    <property type="match status" value="1"/>
</dbReference>
<feature type="transmembrane region" description="Helical" evidence="1">
    <location>
        <begin position="185"/>
        <end position="206"/>
    </location>
</feature>
<protein>
    <submittedName>
        <fullName evidence="3">M56 family metallopeptidase</fullName>
    </submittedName>
</protein>
<gene>
    <name evidence="3" type="ORF">E0F88_00905</name>
</gene>
<feature type="transmembrane region" description="Helical" evidence="1">
    <location>
        <begin position="6"/>
        <end position="22"/>
    </location>
</feature>
<dbReference type="Pfam" id="PF05569">
    <property type="entry name" value="Peptidase_M56"/>
    <property type="match status" value="1"/>
</dbReference>
<keyword evidence="1" id="KW-0812">Transmembrane</keyword>
<sequence>MTSYIIKSILCSGILLAVYHLFLQKEKMCRFNRFYLLAGIVFSLVVPLVSIELESDSIPTAISKYDRTSNFVMDLTVRNVAVKSDIDISKSDTNWLEYAPISIYIFVVLLLLARLIRNLRIIFSKKYGTELIFYQGINIVLLPEPTVTFTFLNHIFVNKNDYLQKLIEDEVLIHEMAHVRQKHSLDILFIEVIQALYWFNPFFFFYKKAIQLNHEFLADEAVISKHFSVSSYQLMLLDKILCTKQVNLTSSFNYSITKQRLAMMTRTSNKTIQMLKKLATPLLTLCIAFVFCEKIYSQEKGNTAIKKAEPVMKSGNIRIADKSIPTKRPKGLYEQKSGPGLSAEKYGVFISTIENHTKYVTSEKGLKYSIVEMSSDLENQMYDLYMLMTKDQQIKVYDSGITIFKMDMPVKKAPTPEMFENWKKPTVFGIWINDKHVPNSALDKYKYSDIAEYDLSKLYGAALKGRIYKYQLNLLTNDYFDKTYDYRVKNLVLISK</sequence>
<dbReference type="InterPro" id="IPR008756">
    <property type="entry name" value="Peptidase_M56"/>
</dbReference>
<keyword evidence="4" id="KW-1185">Reference proteome</keyword>
<evidence type="ECO:0000313" key="3">
    <source>
        <dbReference type="EMBL" id="TDE18138.1"/>
    </source>
</evidence>